<dbReference type="Gene3D" id="3.90.550.10">
    <property type="entry name" value="Spore Coat Polysaccharide Biosynthesis Protein SpsA, Chain A"/>
    <property type="match status" value="1"/>
</dbReference>
<dbReference type="AlphaFoldDB" id="B0TB92"/>
<organism evidence="2 3">
    <name type="scientific">Heliobacterium modesticaldum (strain ATCC 51547 / Ice1)</name>
    <dbReference type="NCBI Taxonomy" id="498761"/>
    <lineage>
        <taxon>Bacteria</taxon>
        <taxon>Bacillati</taxon>
        <taxon>Bacillota</taxon>
        <taxon>Clostridia</taxon>
        <taxon>Eubacteriales</taxon>
        <taxon>Heliobacteriaceae</taxon>
        <taxon>Heliomicrobium</taxon>
    </lineage>
</organism>
<dbReference type="InterPro" id="IPR029044">
    <property type="entry name" value="Nucleotide-diphossugar_trans"/>
</dbReference>
<protein>
    <recommendedName>
        <fullName evidence="1">MobA-like NTP transferase domain-containing protein</fullName>
    </recommendedName>
</protein>
<dbReference type="KEGG" id="hmo:HM1_0736"/>
<dbReference type="Proteomes" id="UP000008550">
    <property type="component" value="Chromosome"/>
</dbReference>
<evidence type="ECO:0000259" key="1">
    <source>
        <dbReference type="Pfam" id="PF12804"/>
    </source>
</evidence>
<dbReference type="SUPFAM" id="SSF53448">
    <property type="entry name" value="Nucleotide-diphospho-sugar transferases"/>
    <property type="match status" value="1"/>
</dbReference>
<accession>B0TB92</accession>
<dbReference type="Pfam" id="PF12804">
    <property type="entry name" value="NTP_transf_3"/>
    <property type="match status" value="1"/>
</dbReference>
<evidence type="ECO:0000313" key="2">
    <source>
        <dbReference type="EMBL" id="ABZ83819.1"/>
    </source>
</evidence>
<evidence type="ECO:0000313" key="3">
    <source>
        <dbReference type="Proteomes" id="UP000008550"/>
    </source>
</evidence>
<gene>
    <name evidence="2" type="ORF">HM1_0736</name>
</gene>
<dbReference type="InterPro" id="IPR025877">
    <property type="entry name" value="MobA-like_NTP_Trfase"/>
</dbReference>
<dbReference type="OrthoDB" id="159246at2"/>
<dbReference type="eggNOG" id="COG1207">
    <property type="taxonomic scope" value="Bacteria"/>
</dbReference>
<dbReference type="EMBL" id="CP000930">
    <property type="protein sequence ID" value="ABZ83819.1"/>
    <property type="molecule type" value="Genomic_DNA"/>
</dbReference>
<dbReference type="HOGENOM" id="CLU_071013_1_0_9"/>
<reference evidence="2 3" key="1">
    <citation type="journal article" date="2008" name="J. Bacteriol.">
        <title>The genome of Heliobacterium modesticaldum, a phototrophic representative of the Firmicutes containing the simplest photosynthetic apparatus.</title>
        <authorList>
            <person name="Sattley W.M."/>
            <person name="Madigan M.T."/>
            <person name="Swingley W.D."/>
            <person name="Cheung P.C."/>
            <person name="Clocksin K.M."/>
            <person name="Conrad A.L."/>
            <person name="Dejesa L.C."/>
            <person name="Honchak B.M."/>
            <person name="Jung D.O."/>
            <person name="Karbach L.E."/>
            <person name="Kurdoglu A."/>
            <person name="Lahiri S."/>
            <person name="Mastrian S.D."/>
            <person name="Page L.E."/>
            <person name="Taylor H.L."/>
            <person name="Wang Z.T."/>
            <person name="Raymond J."/>
            <person name="Chen M."/>
            <person name="Blankenship R.E."/>
            <person name="Touchman J.W."/>
        </authorList>
    </citation>
    <scope>NUCLEOTIDE SEQUENCE [LARGE SCALE GENOMIC DNA]</scope>
    <source>
        <strain evidence="3">ATCC 51547 / Ice1</strain>
    </source>
</reference>
<feature type="domain" description="MobA-like NTP transferase" evidence="1">
    <location>
        <begin position="3"/>
        <end position="202"/>
    </location>
</feature>
<keyword evidence="3" id="KW-1185">Reference proteome</keyword>
<dbReference type="STRING" id="498761.HM1_0736"/>
<dbReference type="GO" id="GO:0016779">
    <property type="term" value="F:nucleotidyltransferase activity"/>
    <property type="evidence" value="ECO:0007669"/>
    <property type="project" value="UniProtKB-ARBA"/>
</dbReference>
<dbReference type="RefSeq" id="WP_012282338.1">
    <property type="nucleotide sequence ID" value="NC_010337.2"/>
</dbReference>
<name>B0TB92_HELMI</name>
<proteinExistence type="predicted"/>
<sequence>MDALVLAAGPNNGRLRSCHTASMEALIPIGRRPMVDYVVQALRHCREINRIVVVGPLALSDYYLEDQRVTVVSGGKDPIESLQCGLAALAVPAGRTEPAKHDVLTDGAVLADQAFSASDKGRDRCEKADQLLVVTGDLPLLTPQVLEAFLHACRSREGDVFYPVVRREDCERRYPDVRRTYVRLQEGWVTGGNLLLIRPSVIPRALTRARRFVRLRKSPLALSRLLGWSFLIRFLLRRLTIAQVEARVSELFRLRAVGVLSSSPELGIDVDKPSDLELVRRCLAGLSS</sequence>